<keyword evidence="2" id="KW-1185">Reference proteome</keyword>
<sequence length="152" mass="17185">MSAYRNWVFQHTMRFDRELFQEFGKSLVKLKLKRSSVNNTDVAYAPRVNSIIMNSTETAFCVRLRHRSAYADGMRRWKLVVEGLAPSSVLRDIVAHGGCYYDDSDIDESGLDVSDVSDGGYYMPPVSLNEDTSFEPLEGVPFKSQEETTTPA</sequence>
<evidence type="ECO:0000313" key="2">
    <source>
        <dbReference type="Proteomes" id="UP000799754"/>
    </source>
</evidence>
<organism evidence="1 2">
    <name type="scientific">Macroventuria anomochaeta</name>
    <dbReference type="NCBI Taxonomy" id="301207"/>
    <lineage>
        <taxon>Eukaryota</taxon>
        <taxon>Fungi</taxon>
        <taxon>Dikarya</taxon>
        <taxon>Ascomycota</taxon>
        <taxon>Pezizomycotina</taxon>
        <taxon>Dothideomycetes</taxon>
        <taxon>Pleosporomycetidae</taxon>
        <taxon>Pleosporales</taxon>
        <taxon>Pleosporineae</taxon>
        <taxon>Didymellaceae</taxon>
        <taxon>Macroventuria</taxon>
    </lineage>
</organism>
<accession>A0ACB6S5V0</accession>
<name>A0ACB6S5V0_9PLEO</name>
<dbReference type="EMBL" id="MU006709">
    <property type="protein sequence ID" value="KAF2629566.1"/>
    <property type="molecule type" value="Genomic_DNA"/>
</dbReference>
<protein>
    <submittedName>
        <fullName evidence="1">Uncharacterized protein</fullName>
    </submittedName>
</protein>
<reference evidence="1" key="1">
    <citation type="journal article" date="2020" name="Stud. Mycol.">
        <title>101 Dothideomycetes genomes: a test case for predicting lifestyles and emergence of pathogens.</title>
        <authorList>
            <person name="Haridas S."/>
            <person name="Albert R."/>
            <person name="Binder M."/>
            <person name="Bloem J."/>
            <person name="Labutti K."/>
            <person name="Salamov A."/>
            <person name="Andreopoulos B."/>
            <person name="Baker S."/>
            <person name="Barry K."/>
            <person name="Bills G."/>
            <person name="Bluhm B."/>
            <person name="Cannon C."/>
            <person name="Castanera R."/>
            <person name="Culley D."/>
            <person name="Daum C."/>
            <person name="Ezra D."/>
            <person name="Gonzalez J."/>
            <person name="Henrissat B."/>
            <person name="Kuo A."/>
            <person name="Liang C."/>
            <person name="Lipzen A."/>
            <person name="Lutzoni F."/>
            <person name="Magnuson J."/>
            <person name="Mondo S."/>
            <person name="Nolan M."/>
            <person name="Ohm R."/>
            <person name="Pangilinan J."/>
            <person name="Park H.-J."/>
            <person name="Ramirez L."/>
            <person name="Alfaro M."/>
            <person name="Sun H."/>
            <person name="Tritt A."/>
            <person name="Yoshinaga Y."/>
            <person name="Zwiers L.-H."/>
            <person name="Turgeon B."/>
            <person name="Goodwin S."/>
            <person name="Spatafora J."/>
            <person name="Crous P."/>
            <person name="Grigoriev I."/>
        </authorList>
    </citation>
    <scope>NUCLEOTIDE SEQUENCE</scope>
    <source>
        <strain evidence="1">CBS 525.71</strain>
    </source>
</reference>
<gene>
    <name evidence="1" type="ORF">BU25DRAFT_485485</name>
</gene>
<dbReference type="Proteomes" id="UP000799754">
    <property type="component" value="Unassembled WGS sequence"/>
</dbReference>
<proteinExistence type="predicted"/>
<comment type="caution">
    <text evidence="1">The sequence shown here is derived from an EMBL/GenBank/DDBJ whole genome shotgun (WGS) entry which is preliminary data.</text>
</comment>
<evidence type="ECO:0000313" key="1">
    <source>
        <dbReference type="EMBL" id="KAF2629566.1"/>
    </source>
</evidence>